<accession>A0A4Y2WDC9</accession>
<keyword evidence="2" id="KW-1185">Reference proteome</keyword>
<sequence>MTLITKCHAHRNSLLFEPTVHTLLDFNIHLKPMSMQCIFELTEDVEVTSGHIWTMEETAFNFNRCSFVALAVSSLALSCNRLTLQENLLWCFDLIAFLSFLNAHNTTEHCLQLHAPGIP</sequence>
<reference evidence="1 2" key="1">
    <citation type="journal article" date="2019" name="Sci. Rep.">
        <title>Orb-weaving spider Araneus ventricosus genome elucidates the spidroin gene catalogue.</title>
        <authorList>
            <person name="Kono N."/>
            <person name="Nakamura H."/>
            <person name="Ohtoshi R."/>
            <person name="Moran D.A.P."/>
            <person name="Shinohara A."/>
            <person name="Yoshida Y."/>
            <person name="Fujiwara M."/>
            <person name="Mori M."/>
            <person name="Tomita M."/>
            <person name="Arakawa K."/>
        </authorList>
    </citation>
    <scope>NUCLEOTIDE SEQUENCE [LARGE SCALE GENOMIC DNA]</scope>
</reference>
<dbReference type="Proteomes" id="UP000499080">
    <property type="component" value="Unassembled WGS sequence"/>
</dbReference>
<proteinExistence type="predicted"/>
<dbReference type="EMBL" id="BGPR01058387">
    <property type="protein sequence ID" value="GBO34546.1"/>
    <property type="molecule type" value="Genomic_DNA"/>
</dbReference>
<dbReference type="AlphaFoldDB" id="A0A4Y2WDC9"/>
<name>A0A4Y2WDC9_ARAVE</name>
<gene>
    <name evidence="1" type="ORF">AVEN_271815_1</name>
</gene>
<organism evidence="1 2">
    <name type="scientific">Araneus ventricosus</name>
    <name type="common">Orbweaver spider</name>
    <name type="synonym">Epeira ventricosa</name>
    <dbReference type="NCBI Taxonomy" id="182803"/>
    <lineage>
        <taxon>Eukaryota</taxon>
        <taxon>Metazoa</taxon>
        <taxon>Ecdysozoa</taxon>
        <taxon>Arthropoda</taxon>
        <taxon>Chelicerata</taxon>
        <taxon>Arachnida</taxon>
        <taxon>Araneae</taxon>
        <taxon>Araneomorphae</taxon>
        <taxon>Entelegynae</taxon>
        <taxon>Araneoidea</taxon>
        <taxon>Araneidae</taxon>
        <taxon>Araneus</taxon>
    </lineage>
</organism>
<protein>
    <submittedName>
        <fullName evidence="1">Uncharacterized protein</fullName>
    </submittedName>
</protein>
<evidence type="ECO:0000313" key="1">
    <source>
        <dbReference type="EMBL" id="GBO34546.1"/>
    </source>
</evidence>
<evidence type="ECO:0000313" key="2">
    <source>
        <dbReference type="Proteomes" id="UP000499080"/>
    </source>
</evidence>
<comment type="caution">
    <text evidence="1">The sequence shown here is derived from an EMBL/GenBank/DDBJ whole genome shotgun (WGS) entry which is preliminary data.</text>
</comment>